<feature type="transmembrane region" description="Helical" evidence="8">
    <location>
        <begin position="107"/>
        <end position="128"/>
    </location>
</feature>
<keyword evidence="4 8" id="KW-0812">Transmembrane</keyword>
<gene>
    <name evidence="9" type="ORF">PNW00_09290</name>
</gene>
<comment type="caution">
    <text evidence="9">The sequence shown here is derived from an EMBL/GenBank/DDBJ whole genome shotgun (WGS) entry which is preliminary data.</text>
</comment>
<dbReference type="Pfam" id="PF04647">
    <property type="entry name" value="AgrB"/>
    <property type="match status" value="1"/>
</dbReference>
<proteinExistence type="predicted"/>
<keyword evidence="2" id="KW-0673">Quorum sensing</keyword>
<accession>A0AAW6EL10</accession>
<organism evidence="9 10">
    <name type="scientific">Ruminococcus bicirculans</name>
    <name type="common">ex Wegman et al. 2014</name>
    <dbReference type="NCBI Taxonomy" id="1160721"/>
    <lineage>
        <taxon>Bacteria</taxon>
        <taxon>Bacillati</taxon>
        <taxon>Bacillota</taxon>
        <taxon>Clostridia</taxon>
        <taxon>Eubacteriales</taxon>
        <taxon>Oscillospiraceae</taxon>
        <taxon>Ruminococcus</taxon>
    </lineage>
</organism>
<dbReference type="RefSeq" id="WP_195221250.1">
    <property type="nucleotide sequence ID" value="NZ_JADMWL010000012.1"/>
</dbReference>
<evidence type="ECO:0000256" key="1">
    <source>
        <dbReference type="ARBA" id="ARBA00022475"/>
    </source>
</evidence>
<keyword evidence="3" id="KW-0645">Protease</keyword>
<dbReference type="SMART" id="SM00793">
    <property type="entry name" value="AgrB"/>
    <property type="match status" value="1"/>
</dbReference>
<feature type="transmembrane region" description="Helical" evidence="8">
    <location>
        <begin position="165"/>
        <end position="183"/>
    </location>
</feature>
<evidence type="ECO:0000256" key="3">
    <source>
        <dbReference type="ARBA" id="ARBA00022670"/>
    </source>
</evidence>
<dbReference type="EMBL" id="JAQMLU010000014">
    <property type="protein sequence ID" value="MDB8750637.1"/>
    <property type="molecule type" value="Genomic_DNA"/>
</dbReference>
<evidence type="ECO:0000256" key="6">
    <source>
        <dbReference type="ARBA" id="ARBA00022989"/>
    </source>
</evidence>
<evidence type="ECO:0000256" key="4">
    <source>
        <dbReference type="ARBA" id="ARBA00022692"/>
    </source>
</evidence>
<evidence type="ECO:0000256" key="7">
    <source>
        <dbReference type="ARBA" id="ARBA00023136"/>
    </source>
</evidence>
<evidence type="ECO:0000313" key="10">
    <source>
        <dbReference type="Proteomes" id="UP001213042"/>
    </source>
</evidence>
<sequence>MNYLVSKIVTFLTEQEVISSESDVQDFYRYGIEISISSFLNIFLVLLLEIIINHIAESIIFLLLFILIRSFTGGYHADTYFRCNLLMCITFILTVLANCMFSNKLSLSIIIVLICVTELIVSVLGPIENKNKPIDDSKKIKLKITGTAMTSIINCAGLILRESYLGTMIIFTTFLIVLLMIAAKVKEAKIQERGGNSCEKVQENDS</sequence>
<keyword evidence="6 8" id="KW-1133">Transmembrane helix</keyword>
<reference evidence="9" key="1">
    <citation type="submission" date="2023-01" db="EMBL/GenBank/DDBJ databases">
        <title>Human gut microbiome strain richness.</title>
        <authorList>
            <person name="Chen-Liaw A."/>
        </authorList>
    </citation>
    <scope>NUCLEOTIDE SEQUENCE</scope>
    <source>
        <strain evidence="9">D43st1_D9_D43t1_170807</strain>
    </source>
</reference>
<evidence type="ECO:0000313" key="9">
    <source>
        <dbReference type="EMBL" id="MDB8750637.1"/>
    </source>
</evidence>
<dbReference type="GO" id="GO:0008233">
    <property type="term" value="F:peptidase activity"/>
    <property type="evidence" value="ECO:0007669"/>
    <property type="project" value="UniProtKB-KW"/>
</dbReference>
<keyword evidence="7 8" id="KW-0472">Membrane</keyword>
<dbReference type="AlphaFoldDB" id="A0AAW6EL10"/>
<evidence type="ECO:0000256" key="2">
    <source>
        <dbReference type="ARBA" id="ARBA00022654"/>
    </source>
</evidence>
<name>A0AAW6EL10_9FIRM</name>
<dbReference type="GO" id="GO:0016020">
    <property type="term" value="C:membrane"/>
    <property type="evidence" value="ECO:0007669"/>
    <property type="project" value="InterPro"/>
</dbReference>
<dbReference type="Proteomes" id="UP001213042">
    <property type="component" value="Unassembled WGS sequence"/>
</dbReference>
<evidence type="ECO:0000256" key="8">
    <source>
        <dbReference type="SAM" id="Phobius"/>
    </source>
</evidence>
<evidence type="ECO:0000256" key="5">
    <source>
        <dbReference type="ARBA" id="ARBA00022801"/>
    </source>
</evidence>
<keyword evidence="1" id="KW-1003">Cell membrane</keyword>
<dbReference type="GO" id="GO:0009372">
    <property type="term" value="P:quorum sensing"/>
    <property type="evidence" value="ECO:0007669"/>
    <property type="project" value="UniProtKB-KW"/>
</dbReference>
<feature type="transmembrane region" description="Helical" evidence="8">
    <location>
        <begin position="80"/>
        <end position="101"/>
    </location>
</feature>
<feature type="transmembrane region" description="Helical" evidence="8">
    <location>
        <begin position="140"/>
        <end position="159"/>
    </location>
</feature>
<keyword evidence="5" id="KW-0378">Hydrolase</keyword>
<dbReference type="InterPro" id="IPR006741">
    <property type="entry name" value="AgrB"/>
</dbReference>
<feature type="transmembrane region" description="Helical" evidence="8">
    <location>
        <begin position="42"/>
        <end position="68"/>
    </location>
</feature>
<protein>
    <submittedName>
        <fullName evidence="9">Accessory gene regulator B family protein</fullName>
    </submittedName>
</protein>
<dbReference type="GO" id="GO:0006508">
    <property type="term" value="P:proteolysis"/>
    <property type="evidence" value="ECO:0007669"/>
    <property type="project" value="UniProtKB-KW"/>
</dbReference>